<accession>A0AAU7F6U4</accession>
<dbReference type="InterPro" id="IPR010319">
    <property type="entry name" value="Transglutaminase-like_Cys_pept"/>
</dbReference>
<dbReference type="AlphaFoldDB" id="A0AAU7F6U4"/>
<sequence length="214" mass="23931">MMAMLLLVVAVLPAWSKWDFDKLARNAQLKYGGAASKMLGEIQTLFGNIKAQSETDKLKRVNEYFNRRISFNDDSQIWNAPDYWATPLETIGKAAGDCEDFAIIKYFSLKELGIAPEKLRLSYVKAKIGGSNSTVSQAHMVLTYYASPDAEPLVLDNLITDIRPASRRPDLTPVFSFNHEGIYAGSGTQPSGSIDRLSRWKDVLLRMQSEGIDF</sequence>
<dbReference type="KEGG" id="cmav:ABHF33_08935"/>
<dbReference type="EMBL" id="CP157355">
    <property type="protein sequence ID" value="XBL99203.1"/>
    <property type="molecule type" value="Genomic_DNA"/>
</dbReference>
<dbReference type="Gene3D" id="3.10.620.30">
    <property type="match status" value="1"/>
</dbReference>
<gene>
    <name evidence="1" type="ORF">ABHF33_08935</name>
</gene>
<reference evidence="1" key="1">
    <citation type="submission" date="2024-05" db="EMBL/GenBank/DDBJ databases">
        <authorList>
            <person name="Yang L."/>
            <person name="Pan L."/>
        </authorList>
    </citation>
    <scope>NUCLEOTIDE SEQUENCE</scope>
    <source>
        <strain evidence="1">FCG-7</strain>
    </source>
</reference>
<dbReference type="Pfam" id="PF06035">
    <property type="entry name" value="Peptidase_C93"/>
    <property type="match status" value="1"/>
</dbReference>
<name>A0AAU7F6U4_9NEIS</name>
<protein>
    <submittedName>
        <fullName evidence="1">Transglutaminase-like cysteine peptidase</fullName>
    </submittedName>
</protein>
<dbReference type="RefSeq" id="WP_348943637.1">
    <property type="nucleotide sequence ID" value="NZ_CP157355.1"/>
</dbReference>
<organism evidence="1">
    <name type="scientific">Chitinibacter mangrovi</name>
    <dbReference type="NCBI Taxonomy" id="3153927"/>
    <lineage>
        <taxon>Bacteria</taxon>
        <taxon>Pseudomonadati</taxon>
        <taxon>Pseudomonadota</taxon>
        <taxon>Betaproteobacteria</taxon>
        <taxon>Neisseriales</taxon>
        <taxon>Chitinibacteraceae</taxon>
        <taxon>Chitinibacter</taxon>
    </lineage>
</organism>
<dbReference type="SUPFAM" id="SSF54001">
    <property type="entry name" value="Cysteine proteinases"/>
    <property type="match status" value="1"/>
</dbReference>
<evidence type="ECO:0000313" key="1">
    <source>
        <dbReference type="EMBL" id="XBL99203.1"/>
    </source>
</evidence>
<dbReference type="InterPro" id="IPR038765">
    <property type="entry name" value="Papain-like_cys_pep_sf"/>
</dbReference>
<dbReference type="PANTHER" id="PTHR39327:SF1">
    <property type="entry name" value="BLR5470 PROTEIN"/>
    <property type="match status" value="1"/>
</dbReference>
<proteinExistence type="predicted"/>
<dbReference type="PANTHER" id="PTHR39327">
    <property type="match status" value="1"/>
</dbReference>